<gene>
    <name evidence="1" type="ORF">HD556DRAFT_622864</name>
</gene>
<reference evidence="1" key="1">
    <citation type="journal article" date="2020" name="New Phytol.">
        <title>Comparative genomics reveals dynamic genome evolution in host specialist ectomycorrhizal fungi.</title>
        <authorList>
            <person name="Lofgren L.A."/>
            <person name="Nguyen N.H."/>
            <person name="Vilgalys R."/>
            <person name="Ruytinx J."/>
            <person name="Liao H.L."/>
            <person name="Branco S."/>
            <person name="Kuo A."/>
            <person name="LaButti K."/>
            <person name="Lipzen A."/>
            <person name="Andreopoulos W."/>
            <person name="Pangilinan J."/>
            <person name="Riley R."/>
            <person name="Hundley H."/>
            <person name="Na H."/>
            <person name="Barry K."/>
            <person name="Grigoriev I.V."/>
            <person name="Stajich J.E."/>
            <person name="Kennedy P.G."/>
        </authorList>
    </citation>
    <scope>NUCLEOTIDE SEQUENCE</scope>
    <source>
        <strain evidence="1">S12</strain>
    </source>
</reference>
<comment type="caution">
    <text evidence="1">The sequence shown here is derived from an EMBL/GenBank/DDBJ whole genome shotgun (WGS) entry which is preliminary data.</text>
</comment>
<protein>
    <submittedName>
        <fullName evidence="1">Uncharacterized protein</fullName>
    </submittedName>
</protein>
<evidence type="ECO:0000313" key="1">
    <source>
        <dbReference type="EMBL" id="KAG1791832.1"/>
    </source>
</evidence>
<dbReference type="Proteomes" id="UP000719766">
    <property type="component" value="Unassembled WGS sequence"/>
</dbReference>
<evidence type="ECO:0000313" key="2">
    <source>
        <dbReference type="Proteomes" id="UP000719766"/>
    </source>
</evidence>
<sequence>MPNIKGHSGVLSAEAWLRYGFHENRFTSGLGAVVERIDGVQLPFEIAGADREPRVVSLVPFFGFLKVTGIRAVVDTALTLVLLIKFIVQSCQKLRHIQ</sequence>
<organism evidence="1 2">
    <name type="scientific">Suillus plorans</name>
    <dbReference type="NCBI Taxonomy" id="116603"/>
    <lineage>
        <taxon>Eukaryota</taxon>
        <taxon>Fungi</taxon>
        <taxon>Dikarya</taxon>
        <taxon>Basidiomycota</taxon>
        <taxon>Agaricomycotina</taxon>
        <taxon>Agaricomycetes</taxon>
        <taxon>Agaricomycetidae</taxon>
        <taxon>Boletales</taxon>
        <taxon>Suillineae</taxon>
        <taxon>Suillaceae</taxon>
        <taxon>Suillus</taxon>
    </lineage>
</organism>
<dbReference type="RefSeq" id="XP_041158570.1">
    <property type="nucleotide sequence ID" value="XM_041311115.1"/>
</dbReference>
<dbReference type="OrthoDB" id="5977668at2759"/>
<accession>A0A9P7ALH1</accession>
<proteinExistence type="predicted"/>
<dbReference type="AlphaFoldDB" id="A0A9P7ALH1"/>
<name>A0A9P7ALH1_9AGAM</name>
<dbReference type="GeneID" id="64604879"/>
<keyword evidence="2" id="KW-1185">Reference proteome</keyword>
<dbReference type="EMBL" id="JABBWE010000040">
    <property type="protein sequence ID" value="KAG1791832.1"/>
    <property type="molecule type" value="Genomic_DNA"/>
</dbReference>